<evidence type="ECO:0000313" key="7">
    <source>
        <dbReference type="Proteomes" id="UP001064087"/>
    </source>
</evidence>
<evidence type="ECO:0000256" key="3">
    <source>
        <dbReference type="ARBA" id="ARBA00023004"/>
    </source>
</evidence>
<evidence type="ECO:0000256" key="4">
    <source>
        <dbReference type="ARBA" id="ARBA00023014"/>
    </source>
</evidence>
<sequence length="759" mass="81569">MENIPAFCTQCRSRCGCIAHVEGGRLTEIVPDPGHPSGKKLCPKGRAAPELIYHADRLTHPMRRVSPKGERPARWERISWGTALDEIAAKMGAIRAEHGAEQVAFSVTTPSGTHMSDGIAWVERFIRGFGSPNNIYSTEICNWHKDHVSRLTYGSDTGVPDYARSDCMLLWGHNPVATWLARSVEMQAAMKRGAKLIVVDPRATLFARRADCWLRLRPGTDQVLGLGLIHILLRDGTFDAGFTARWTNAAALVREDTGDLLRDAAGGLQALGADGGVVGYDGQKRDWRGPVALFGAAEVNGVRCRTALSLLQEVVAPHDPTSVADETGVDQDALEQAAQMMSAAEALSYCAWNGVAQSRTASQTERAMAILYTLMGHYGQPGGNVPGAAAAFNDISGLDLLSDAQKAKGVGREARPIGPGNQGWVTARDVYRAALGQGRYPVRALISFGGNLLAAQPDADLATEAFKALELHVHADFFLNATAEWADIVLPAATSWEREGLRHGFDATLEGQRRVQLRPAVVAPIGESRSDVAIVMALADRLGMSEIMFDCDVDKGHAHLLANTGVTIDALRAQPEGVEVPGQVRVRAHETDGFATPSGVIEIYSEQIRRTGLPPLPVWREQDAMVAPEGYPVRLSSAKSVTYCHSQHRNIASLRRLQPNPPLEMAPDVAEPRGIADGAWVAVTTPKGRFLAQAKVIAAQIPGTVVAQHGWWVPGSADAPYGEADAMAANINPAMDTSECDPLTGSIPLRSGWCEVALL</sequence>
<dbReference type="SUPFAM" id="SSF50692">
    <property type="entry name" value="ADC-like"/>
    <property type="match status" value="1"/>
</dbReference>
<dbReference type="PANTHER" id="PTHR43742">
    <property type="entry name" value="TRIMETHYLAMINE-N-OXIDE REDUCTASE"/>
    <property type="match status" value="1"/>
</dbReference>
<evidence type="ECO:0000256" key="1">
    <source>
        <dbReference type="ARBA" id="ARBA00010312"/>
    </source>
</evidence>
<dbReference type="Gene3D" id="3.40.228.10">
    <property type="entry name" value="Dimethylsulfoxide Reductase, domain 2"/>
    <property type="match status" value="1"/>
</dbReference>
<name>A0ABY6DAZ6_9RHOB</name>
<evidence type="ECO:0000259" key="5">
    <source>
        <dbReference type="PROSITE" id="PS51669"/>
    </source>
</evidence>
<dbReference type="CDD" id="cd02781">
    <property type="entry name" value="MopB_CT_Acetylene-hydratase"/>
    <property type="match status" value="1"/>
</dbReference>
<evidence type="ECO:0000256" key="2">
    <source>
        <dbReference type="ARBA" id="ARBA00022723"/>
    </source>
</evidence>
<dbReference type="Pfam" id="PF01568">
    <property type="entry name" value="Molydop_binding"/>
    <property type="match status" value="1"/>
</dbReference>
<dbReference type="SUPFAM" id="SSF53706">
    <property type="entry name" value="Formate dehydrogenase/DMSO reductase, domains 1-3"/>
    <property type="match status" value="1"/>
</dbReference>
<protein>
    <submittedName>
        <fullName evidence="6">Molybdopterin-dependent oxidoreductase</fullName>
    </submittedName>
</protein>
<dbReference type="Proteomes" id="UP001064087">
    <property type="component" value="Chromosome"/>
</dbReference>
<keyword evidence="4" id="KW-0411">Iron-sulfur</keyword>
<keyword evidence="2" id="KW-0479">Metal-binding</keyword>
<accession>A0ABY6DAZ6</accession>
<dbReference type="InterPro" id="IPR009010">
    <property type="entry name" value="Asp_de-COase-like_dom_sf"/>
</dbReference>
<dbReference type="EMBL" id="CP106738">
    <property type="protein sequence ID" value="UXX83321.1"/>
    <property type="molecule type" value="Genomic_DNA"/>
</dbReference>
<dbReference type="Gene3D" id="2.40.40.20">
    <property type="match status" value="1"/>
</dbReference>
<organism evidence="6 7">
    <name type="scientific">Roseovarius pelagicus</name>
    <dbReference type="NCBI Taxonomy" id="2980108"/>
    <lineage>
        <taxon>Bacteria</taxon>
        <taxon>Pseudomonadati</taxon>
        <taxon>Pseudomonadota</taxon>
        <taxon>Alphaproteobacteria</taxon>
        <taxon>Rhodobacterales</taxon>
        <taxon>Roseobacteraceae</taxon>
        <taxon>Roseovarius</taxon>
    </lineage>
</organism>
<reference evidence="6" key="1">
    <citation type="submission" date="2022-10" db="EMBL/GenBank/DDBJ databases">
        <title>Roseovarius pelagicus sp. nov., isolated from Arctic seawater.</title>
        <authorList>
            <person name="Hong Y.W."/>
            <person name="Hwang C.Y."/>
        </authorList>
    </citation>
    <scope>NUCLEOTIDE SEQUENCE</scope>
    <source>
        <strain evidence="6">HL-MP18</strain>
    </source>
</reference>
<dbReference type="PANTHER" id="PTHR43742:SF6">
    <property type="entry name" value="OXIDOREDUCTASE YYAE-RELATED"/>
    <property type="match status" value="1"/>
</dbReference>
<dbReference type="SMART" id="SM00926">
    <property type="entry name" value="Molybdop_Fe4S4"/>
    <property type="match status" value="1"/>
</dbReference>
<dbReference type="InterPro" id="IPR050612">
    <property type="entry name" value="Prok_Mopterin_Oxidored"/>
</dbReference>
<keyword evidence="7" id="KW-1185">Reference proteome</keyword>
<keyword evidence="3" id="KW-0408">Iron</keyword>
<dbReference type="InterPro" id="IPR006657">
    <property type="entry name" value="MoPterin_dinucl-bd_dom"/>
</dbReference>
<dbReference type="InterPro" id="IPR006963">
    <property type="entry name" value="Mopterin_OxRdtase_4Fe-4S_dom"/>
</dbReference>
<gene>
    <name evidence="6" type="ORF">N7U68_01145</name>
</gene>
<dbReference type="Gene3D" id="2.20.25.90">
    <property type="entry name" value="ADC-like domains"/>
    <property type="match status" value="1"/>
</dbReference>
<dbReference type="Pfam" id="PF00384">
    <property type="entry name" value="Molybdopterin"/>
    <property type="match status" value="1"/>
</dbReference>
<dbReference type="InterPro" id="IPR037949">
    <property type="entry name" value="MopB_CT_Acetylene-hydratase"/>
</dbReference>
<dbReference type="InterPro" id="IPR006656">
    <property type="entry name" value="Mopterin_OxRdtase"/>
</dbReference>
<comment type="similarity">
    <text evidence="1">Belongs to the prokaryotic molybdopterin-containing oxidoreductase family.</text>
</comment>
<dbReference type="PROSITE" id="PS51669">
    <property type="entry name" value="4FE4S_MOW_BIS_MGD"/>
    <property type="match status" value="1"/>
</dbReference>
<dbReference type="Gene3D" id="3.40.50.740">
    <property type="match status" value="1"/>
</dbReference>
<proteinExistence type="inferred from homology"/>
<dbReference type="RefSeq" id="WP_263047962.1">
    <property type="nucleotide sequence ID" value="NZ_CP106738.1"/>
</dbReference>
<feature type="domain" description="4Fe-4S Mo/W bis-MGD-type" evidence="5">
    <location>
        <begin position="1"/>
        <end position="56"/>
    </location>
</feature>
<evidence type="ECO:0000313" key="6">
    <source>
        <dbReference type="EMBL" id="UXX83321.1"/>
    </source>
</evidence>
<dbReference type="Pfam" id="PF04879">
    <property type="entry name" value="Molybdop_Fe4S4"/>
    <property type="match status" value="1"/>
</dbReference>